<dbReference type="PROSITE" id="PS50011">
    <property type="entry name" value="PROTEIN_KINASE_DOM"/>
    <property type="match status" value="1"/>
</dbReference>
<keyword evidence="1" id="KW-0067">ATP-binding</keyword>
<reference evidence="3 4" key="1">
    <citation type="journal article" date="2017" name="Mol. Biol. Evol.">
        <title>The 4-celled Tetrabaena socialis nuclear genome reveals the essential components for genetic control of cell number at the origin of multicellularity in the volvocine lineage.</title>
        <authorList>
            <person name="Featherston J."/>
            <person name="Arakaki Y."/>
            <person name="Hanschen E.R."/>
            <person name="Ferris P.J."/>
            <person name="Michod R.E."/>
            <person name="Olson B.J.S.C."/>
            <person name="Nozaki H."/>
            <person name="Durand P.M."/>
        </authorList>
    </citation>
    <scope>NUCLEOTIDE SEQUENCE [LARGE SCALE GENOMIC DNA]</scope>
    <source>
        <strain evidence="3 4">NIES-571</strain>
    </source>
</reference>
<dbReference type="SUPFAM" id="SSF56112">
    <property type="entry name" value="Protein kinase-like (PK-like)"/>
    <property type="match status" value="1"/>
</dbReference>
<dbReference type="InterPro" id="IPR001245">
    <property type="entry name" value="Ser-Thr/Tyr_kinase_cat_dom"/>
</dbReference>
<dbReference type="Proteomes" id="UP000236333">
    <property type="component" value="Unassembled WGS sequence"/>
</dbReference>
<dbReference type="Gene3D" id="1.10.510.10">
    <property type="entry name" value="Transferase(Phosphotransferase) domain 1"/>
    <property type="match status" value="2"/>
</dbReference>
<evidence type="ECO:0000256" key="1">
    <source>
        <dbReference type="PROSITE-ProRule" id="PRU10141"/>
    </source>
</evidence>
<dbReference type="GO" id="GO:0004674">
    <property type="term" value="F:protein serine/threonine kinase activity"/>
    <property type="evidence" value="ECO:0007669"/>
    <property type="project" value="TreeGrafter"/>
</dbReference>
<feature type="binding site" evidence="1">
    <location>
        <position position="390"/>
    </location>
    <ligand>
        <name>ATP</name>
        <dbReference type="ChEBI" id="CHEBI:30616"/>
    </ligand>
</feature>
<feature type="domain" description="Protein kinase" evidence="2">
    <location>
        <begin position="225"/>
        <end position="564"/>
    </location>
</feature>
<comment type="caution">
    <text evidence="3">The sequence shown here is derived from an EMBL/GenBank/DDBJ whole genome shotgun (WGS) entry which is preliminary data.</text>
</comment>
<dbReference type="Pfam" id="PF07714">
    <property type="entry name" value="PK_Tyr_Ser-Thr"/>
    <property type="match status" value="1"/>
</dbReference>
<keyword evidence="3" id="KW-0808">Transferase</keyword>
<dbReference type="PANTHER" id="PTHR44329:SF214">
    <property type="entry name" value="PROTEIN KINASE DOMAIN-CONTAINING PROTEIN"/>
    <property type="match status" value="1"/>
</dbReference>
<dbReference type="OrthoDB" id="4062651at2759"/>
<protein>
    <submittedName>
        <fullName evidence="3">Mitogen-activated protein kinase kinase kinase 11</fullName>
    </submittedName>
</protein>
<dbReference type="InterPro" id="IPR051681">
    <property type="entry name" value="Ser/Thr_Kinases-Pseudokinases"/>
</dbReference>
<evidence type="ECO:0000313" key="3">
    <source>
        <dbReference type="EMBL" id="PNH06725.1"/>
    </source>
</evidence>
<dbReference type="AlphaFoldDB" id="A0A2J8A2I3"/>
<gene>
    <name evidence="3" type="ORF">TSOC_006860</name>
</gene>
<dbReference type="PANTHER" id="PTHR44329">
    <property type="entry name" value="SERINE/THREONINE-PROTEIN KINASE TNNI3K-RELATED"/>
    <property type="match status" value="1"/>
</dbReference>
<keyword evidence="1" id="KW-0547">Nucleotide-binding</keyword>
<proteinExistence type="predicted"/>
<keyword evidence="3" id="KW-0418">Kinase</keyword>
<keyword evidence="4" id="KW-1185">Reference proteome</keyword>
<dbReference type="InterPro" id="IPR011009">
    <property type="entry name" value="Kinase-like_dom_sf"/>
</dbReference>
<dbReference type="EMBL" id="PGGS01000218">
    <property type="protein sequence ID" value="PNH06725.1"/>
    <property type="molecule type" value="Genomic_DNA"/>
</dbReference>
<dbReference type="InterPro" id="IPR000719">
    <property type="entry name" value="Prot_kinase_dom"/>
</dbReference>
<evidence type="ECO:0000259" key="2">
    <source>
        <dbReference type="PROSITE" id="PS50011"/>
    </source>
</evidence>
<name>A0A2J8A2I3_9CHLO</name>
<accession>A0A2J8A2I3</accession>
<evidence type="ECO:0000313" key="4">
    <source>
        <dbReference type="Proteomes" id="UP000236333"/>
    </source>
</evidence>
<organism evidence="3 4">
    <name type="scientific">Tetrabaena socialis</name>
    <dbReference type="NCBI Taxonomy" id="47790"/>
    <lineage>
        <taxon>Eukaryota</taxon>
        <taxon>Viridiplantae</taxon>
        <taxon>Chlorophyta</taxon>
        <taxon>core chlorophytes</taxon>
        <taxon>Chlorophyceae</taxon>
        <taxon>CS clade</taxon>
        <taxon>Chlamydomonadales</taxon>
        <taxon>Tetrabaenaceae</taxon>
        <taxon>Tetrabaena</taxon>
    </lineage>
</organism>
<sequence length="705" mass="75888">MPTGEGQRSSHLPVDGRRAAAEVAGTSARAIETLLDHLVAPMLSLANYVHVEPHWPTLNASFDQFARAVYTEFNIEGILQDNSVILLGPWYADGELSDGAFVVRYSIFLPPGEWDMPPSSIHVCPWERCNTPNNLTWWGFSNAVFAWKTVAPAVERLGKKGLLYTLSPDPRAQNQSFLAKSDQLPNPSECMVVTVNVYNWMAWTFCVEPVGGFGPSWRIGLLVGVTALAVLLAALVGLVLRSRQKAVEAHGRQLELNRQLAVAKEEAEEGRRVIEAEKQVTDALLQRQRNLIALFGKEDDLLAAAAAGGSMSDEERVRRQLTGGSSMELSRESATYDRIEALRRQLTTNRSSAKLGAQAGEDLKLGEILGEGSFGKVFKGEWRGTEVAVKTMVLPANMSGAEKREKMLLMEIATGAALTHPHVVQARNVMLKSAGAGDGRGVICKVADFGLSVKMDTAEQTHMSGIYQGTLTHMAPEVMLLGRISKAADVYAYGITLWELFVGGQAFHGVPRALLGHQIHVERKRPSFPPFAPEAYTRLAYDCWAHTPEARPTFEMILERLAAMRAELPGPAAPLGAYRIGSPAPPPRFSNGGAADSGVAGLPKLPMGVQHQVMSATSNPVFDASHFSGSGGSGSGITWPFPGSVRAPALPVVIEENEHELSSRRLPLHPDGTLAAGRASGDARAVAELDASNTPLAQVVEGAAP</sequence>
<dbReference type="GO" id="GO:0005524">
    <property type="term" value="F:ATP binding"/>
    <property type="evidence" value="ECO:0007669"/>
    <property type="project" value="UniProtKB-UniRule"/>
</dbReference>
<dbReference type="InterPro" id="IPR017441">
    <property type="entry name" value="Protein_kinase_ATP_BS"/>
</dbReference>
<dbReference type="PROSITE" id="PS00107">
    <property type="entry name" value="PROTEIN_KINASE_ATP"/>
    <property type="match status" value="1"/>
</dbReference>